<evidence type="ECO:0000313" key="2">
    <source>
        <dbReference type="Proteomes" id="UP001180020"/>
    </source>
</evidence>
<organism evidence="1 2">
    <name type="scientific">Acorus calamus</name>
    <name type="common">Sweet flag</name>
    <dbReference type="NCBI Taxonomy" id="4465"/>
    <lineage>
        <taxon>Eukaryota</taxon>
        <taxon>Viridiplantae</taxon>
        <taxon>Streptophyta</taxon>
        <taxon>Embryophyta</taxon>
        <taxon>Tracheophyta</taxon>
        <taxon>Spermatophyta</taxon>
        <taxon>Magnoliopsida</taxon>
        <taxon>Liliopsida</taxon>
        <taxon>Acoraceae</taxon>
        <taxon>Acorus</taxon>
    </lineage>
</organism>
<keyword evidence="2" id="KW-1185">Reference proteome</keyword>
<gene>
    <name evidence="1" type="ORF">QJS10_CPB15g00649</name>
</gene>
<name>A0AAV9D9Q5_ACOCL</name>
<sequence length="90" mass="10213">MPKTADCCAIPFHRQRKNGRETLAERHVEAPNLPPEMDVMARADIPPDELLHPPPLNGLWEAGKMMRRTRDRSIAAKFTLSFIPAVIWAI</sequence>
<protein>
    <submittedName>
        <fullName evidence="1">Uncharacterized protein</fullName>
    </submittedName>
</protein>
<reference evidence="1" key="2">
    <citation type="submission" date="2023-06" db="EMBL/GenBank/DDBJ databases">
        <authorList>
            <person name="Ma L."/>
            <person name="Liu K.-W."/>
            <person name="Li Z."/>
            <person name="Hsiao Y.-Y."/>
            <person name="Qi Y."/>
            <person name="Fu T."/>
            <person name="Tang G."/>
            <person name="Zhang D."/>
            <person name="Sun W.-H."/>
            <person name="Liu D.-K."/>
            <person name="Li Y."/>
            <person name="Chen G.-Z."/>
            <person name="Liu X.-D."/>
            <person name="Liao X.-Y."/>
            <person name="Jiang Y.-T."/>
            <person name="Yu X."/>
            <person name="Hao Y."/>
            <person name="Huang J."/>
            <person name="Zhao X.-W."/>
            <person name="Ke S."/>
            <person name="Chen Y.-Y."/>
            <person name="Wu W.-L."/>
            <person name="Hsu J.-L."/>
            <person name="Lin Y.-F."/>
            <person name="Huang M.-D."/>
            <person name="Li C.-Y."/>
            <person name="Huang L."/>
            <person name="Wang Z.-W."/>
            <person name="Zhao X."/>
            <person name="Zhong W.-Y."/>
            <person name="Peng D.-H."/>
            <person name="Ahmad S."/>
            <person name="Lan S."/>
            <person name="Zhang J.-S."/>
            <person name="Tsai W.-C."/>
            <person name="Van De Peer Y."/>
            <person name="Liu Z.-J."/>
        </authorList>
    </citation>
    <scope>NUCLEOTIDE SEQUENCE</scope>
    <source>
        <strain evidence="1">CP</strain>
        <tissue evidence="1">Leaves</tissue>
    </source>
</reference>
<accession>A0AAV9D9Q5</accession>
<evidence type="ECO:0000313" key="1">
    <source>
        <dbReference type="EMBL" id="KAK1297614.1"/>
    </source>
</evidence>
<proteinExistence type="predicted"/>
<dbReference type="AlphaFoldDB" id="A0AAV9D9Q5"/>
<reference evidence="1" key="1">
    <citation type="journal article" date="2023" name="Nat. Commun.">
        <title>Diploid and tetraploid genomes of Acorus and the evolution of monocots.</title>
        <authorList>
            <person name="Ma L."/>
            <person name="Liu K.W."/>
            <person name="Li Z."/>
            <person name="Hsiao Y.Y."/>
            <person name="Qi Y."/>
            <person name="Fu T."/>
            <person name="Tang G.D."/>
            <person name="Zhang D."/>
            <person name="Sun W.H."/>
            <person name="Liu D.K."/>
            <person name="Li Y."/>
            <person name="Chen G.Z."/>
            <person name="Liu X.D."/>
            <person name="Liao X.Y."/>
            <person name="Jiang Y.T."/>
            <person name="Yu X."/>
            <person name="Hao Y."/>
            <person name="Huang J."/>
            <person name="Zhao X.W."/>
            <person name="Ke S."/>
            <person name="Chen Y.Y."/>
            <person name="Wu W.L."/>
            <person name="Hsu J.L."/>
            <person name="Lin Y.F."/>
            <person name="Huang M.D."/>
            <person name="Li C.Y."/>
            <person name="Huang L."/>
            <person name="Wang Z.W."/>
            <person name="Zhao X."/>
            <person name="Zhong W.Y."/>
            <person name="Peng D.H."/>
            <person name="Ahmad S."/>
            <person name="Lan S."/>
            <person name="Zhang J.S."/>
            <person name="Tsai W.C."/>
            <person name="Van de Peer Y."/>
            <person name="Liu Z.J."/>
        </authorList>
    </citation>
    <scope>NUCLEOTIDE SEQUENCE</scope>
    <source>
        <strain evidence="1">CP</strain>
    </source>
</reference>
<comment type="caution">
    <text evidence="1">The sequence shown here is derived from an EMBL/GenBank/DDBJ whole genome shotgun (WGS) entry which is preliminary data.</text>
</comment>
<dbReference type="EMBL" id="JAUJYO010000015">
    <property type="protein sequence ID" value="KAK1297614.1"/>
    <property type="molecule type" value="Genomic_DNA"/>
</dbReference>
<dbReference type="Proteomes" id="UP001180020">
    <property type="component" value="Unassembled WGS sequence"/>
</dbReference>